<keyword evidence="1" id="KW-0732">Signal</keyword>
<dbReference type="EMBL" id="JAHMHR010000028">
    <property type="protein sequence ID" value="KAK1674044.1"/>
    <property type="molecule type" value="Genomic_DNA"/>
</dbReference>
<reference evidence="2" key="1">
    <citation type="submission" date="2021-06" db="EMBL/GenBank/DDBJ databases">
        <title>Comparative genomics, transcriptomics and evolutionary studies reveal genomic signatures of adaptation to plant cell wall in hemibiotrophic fungi.</title>
        <authorList>
            <consortium name="DOE Joint Genome Institute"/>
            <person name="Baroncelli R."/>
            <person name="Diaz J.F."/>
            <person name="Benocci T."/>
            <person name="Peng M."/>
            <person name="Battaglia E."/>
            <person name="Haridas S."/>
            <person name="Andreopoulos W."/>
            <person name="Labutti K."/>
            <person name="Pangilinan J."/>
            <person name="Floch G.L."/>
            <person name="Makela M.R."/>
            <person name="Henrissat B."/>
            <person name="Grigoriev I.V."/>
            <person name="Crouch J.A."/>
            <person name="De Vries R.P."/>
            <person name="Sukno S.A."/>
            <person name="Thon M.R."/>
        </authorList>
    </citation>
    <scope>NUCLEOTIDE SEQUENCE</scope>
    <source>
        <strain evidence="2">CBS 193.32</strain>
    </source>
</reference>
<dbReference type="AlphaFoldDB" id="A0AAJ0AHL8"/>
<dbReference type="RefSeq" id="XP_060428047.1">
    <property type="nucleotide sequence ID" value="XM_060575261.1"/>
</dbReference>
<dbReference type="PROSITE" id="PS51257">
    <property type="entry name" value="PROKAR_LIPOPROTEIN"/>
    <property type="match status" value="1"/>
</dbReference>
<evidence type="ECO:0000256" key="1">
    <source>
        <dbReference type="SAM" id="SignalP"/>
    </source>
</evidence>
<organism evidence="2 3">
    <name type="scientific">Colletotrichum godetiae</name>
    <dbReference type="NCBI Taxonomy" id="1209918"/>
    <lineage>
        <taxon>Eukaryota</taxon>
        <taxon>Fungi</taxon>
        <taxon>Dikarya</taxon>
        <taxon>Ascomycota</taxon>
        <taxon>Pezizomycotina</taxon>
        <taxon>Sordariomycetes</taxon>
        <taxon>Hypocreomycetidae</taxon>
        <taxon>Glomerellales</taxon>
        <taxon>Glomerellaceae</taxon>
        <taxon>Colletotrichum</taxon>
        <taxon>Colletotrichum acutatum species complex</taxon>
    </lineage>
</organism>
<evidence type="ECO:0000313" key="2">
    <source>
        <dbReference type="EMBL" id="KAK1674044.1"/>
    </source>
</evidence>
<keyword evidence="3" id="KW-1185">Reference proteome</keyword>
<comment type="caution">
    <text evidence="2">The sequence shown here is derived from an EMBL/GenBank/DDBJ whole genome shotgun (WGS) entry which is preliminary data.</text>
</comment>
<feature type="signal peptide" evidence="1">
    <location>
        <begin position="1"/>
        <end position="20"/>
    </location>
</feature>
<evidence type="ECO:0000313" key="3">
    <source>
        <dbReference type="Proteomes" id="UP001224890"/>
    </source>
</evidence>
<gene>
    <name evidence="2" type="ORF">BDP55DRAFT_668897</name>
</gene>
<accession>A0AAJ0AHL8</accession>
<name>A0AAJ0AHL8_9PEZI</name>
<feature type="chain" id="PRO_5042589449" evidence="1">
    <location>
        <begin position="21"/>
        <end position="135"/>
    </location>
</feature>
<protein>
    <submittedName>
        <fullName evidence="2">Uncharacterized protein</fullName>
    </submittedName>
</protein>
<dbReference type="GeneID" id="85459787"/>
<proteinExistence type="predicted"/>
<dbReference type="Proteomes" id="UP001224890">
    <property type="component" value="Unassembled WGS sequence"/>
</dbReference>
<sequence length="135" mass="14579">MVSSKGILFFIPVVLQVVAATACDYGSWYVEINLAAGAQGNRRGDLYAEHSKTPGVISHSVWIYDPETKLTTFSAEDPTLNNTRISAIGLQNFEIKQTVLDIPLKGFGPIDMYFNPGANGRGGKGNATIVSKLDE</sequence>